<gene>
    <name evidence="5" type="ORF">MS3_01466</name>
</gene>
<dbReference type="InterPro" id="IPR018247">
    <property type="entry name" value="EF_Hand_1_Ca_BS"/>
</dbReference>
<dbReference type="InterPro" id="IPR036013">
    <property type="entry name" value="Band_7/SPFH_dom_sf"/>
</dbReference>
<dbReference type="SMART" id="SM00244">
    <property type="entry name" value="PHB"/>
    <property type="match status" value="1"/>
</dbReference>
<accession>A0A094ZHD4</accession>
<dbReference type="InterPro" id="IPR011992">
    <property type="entry name" value="EF-hand-dom_pair"/>
</dbReference>
<evidence type="ECO:0000256" key="3">
    <source>
        <dbReference type="SAM" id="Phobius"/>
    </source>
</evidence>
<dbReference type="InterPro" id="IPR043202">
    <property type="entry name" value="Band-7_stomatin-like"/>
</dbReference>
<name>A0A094ZHD4_SCHHA</name>
<dbReference type="PANTHER" id="PTHR10264:SF19">
    <property type="entry name" value="AT06885P-RELATED"/>
    <property type="match status" value="1"/>
</dbReference>
<dbReference type="Pfam" id="PF01145">
    <property type="entry name" value="Band_7"/>
    <property type="match status" value="1"/>
</dbReference>
<dbReference type="SMART" id="SM00054">
    <property type="entry name" value="EFh"/>
    <property type="match status" value="5"/>
</dbReference>
<organism evidence="5">
    <name type="scientific">Schistosoma haematobium</name>
    <name type="common">Blood fluke</name>
    <dbReference type="NCBI Taxonomy" id="6185"/>
    <lineage>
        <taxon>Eukaryota</taxon>
        <taxon>Metazoa</taxon>
        <taxon>Spiralia</taxon>
        <taxon>Lophotrochozoa</taxon>
        <taxon>Platyhelminthes</taxon>
        <taxon>Trematoda</taxon>
        <taxon>Digenea</taxon>
        <taxon>Strigeidida</taxon>
        <taxon>Schistosomatoidea</taxon>
        <taxon>Schistosomatidae</taxon>
        <taxon>Schistosoma</taxon>
    </lineage>
</organism>
<comment type="similarity">
    <text evidence="1">Belongs to the band 7/mec-2 family.</text>
</comment>
<protein>
    <submittedName>
        <fullName evidence="5">Band 7 protein</fullName>
    </submittedName>
</protein>
<dbReference type="InterPro" id="IPR001972">
    <property type="entry name" value="Stomatin_HflK_fam"/>
</dbReference>
<keyword evidence="2" id="KW-0106">Calcium</keyword>
<dbReference type="GO" id="GO:0009898">
    <property type="term" value="C:cytoplasmic side of plasma membrane"/>
    <property type="evidence" value="ECO:0007669"/>
    <property type="project" value="UniProtKB-ARBA"/>
</dbReference>
<dbReference type="PROSITE" id="PS00018">
    <property type="entry name" value="EF_HAND_1"/>
    <property type="match status" value="5"/>
</dbReference>
<evidence type="ECO:0000256" key="1">
    <source>
        <dbReference type="ARBA" id="ARBA00008164"/>
    </source>
</evidence>
<dbReference type="EMBL" id="KL250541">
    <property type="protein sequence ID" value="KGB33287.1"/>
    <property type="molecule type" value="Genomic_DNA"/>
</dbReference>
<feature type="transmembrane region" description="Helical" evidence="3">
    <location>
        <begin position="81"/>
        <end position="101"/>
    </location>
</feature>
<dbReference type="SUPFAM" id="SSF117892">
    <property type="entry name" value="Band 7/SPFH domain"/>
    <property type="match status" value="1"/>
</dbReference>
<reference evidence="5" key="1">
    <citation type="journal article" date="2012" name="Nat. Genet.">
        <title>Whole-genome sequence of Schistosoma haematobium.</title>
        <authorList>
            <person name="Young N.D."/>
            <person name="Jex A.R."/>
            <person name="Li B."/>
            <person name="Liu S."/>
            <person name="Yang L."/>
            <person name="Xiong Z."/>
            <person name="Li Y."/>
            <person name="Cantacessi C."/>
            <person name="Hall R.S."/>
            <person name="Xu X."/>
            <person name="Chen F."/>
            <person name="Wu X."/>
            <person name="Zerlotini A."/>
            <person name="Oliveira G."/>
            <person name="Hofmann A."/>
            <person name="Zhang G."/>
            <person name="Fang X."/>
            <person name="Kang Y."/>
            <person name="Campbell B.E."/>
            <person name="Loukas A."/>
            <person name="Ranganathan S."/>
            <person name="Rollinson D."/>
            <person name="Rinaldi G."/>
            <person name="Brindley P.J."/>
            <person name="Yang H."/>
            <person name="Wang J."/>
            <person name="Wang J."/>
            <person name="Gasser R.B."/>
        </authorList>
    </citation>
    <scope>NUCLEOTIDE SEQUENCE [LARGE SCALE GENOMIC DNA]</scope>
</reference>
<dbReference type="Gene3D" id="6.10.250.2090">
    <property type="match status" value="1"/>
</dbReference>
<dbReference type="Pfam" id="PF13499">
    <property type="entry name" value="EF-hand_7"/>
    <property type="match status" value="2"/>
</dbReference>
<keyword evidence="3" id="KW-1133">Transmembrane helix</keyword>
<dbReference type="PANTHER" id="PTHR10264">
    <property type="entry name" value="BAND 7 PROTEIN-RELATED"/>
    <property type="match status" value="1"/>
</dbReference>
<dbReference type="AlphaFoldDB" id="A0A094ZHD4"/>
<keyword evidence="3" id="KW-0472">Membrane</keyword>
<feature type="domain" description="EF-hand" evidence="4">
    <location>
        <begin position="528"/>
        <end position="554"/>
    </location>
</feature>
<dbReference type="PRINTS" id="PR00721">
    <property type="entry name" value="STOMATIN"/>
</dbReference>
<keyword evidence="3" id="KW-0812">Transmembrane</keyword>
<dbReference type="Gene3D" id="3.30.479.30">
    <property type="entry name" value="Band 7 domain"/>
    <property type="match status" value="1"/>
</dbReference>
<dbReference type="InterPro" id="IPR002048">
    <property type="entry name" value="EF_hand_dom"/>
</dbReference>
<evidence type="ECO:0000259" key="4">
    <source>
        <dbReference type="PROSITE" id="PS50222"/>
    </source>
</evidence>
<feature type="domain" description="EF-hand" evidence="4">
    <location>
        <begin position="555"/>
        <end position="590"/>
    </location>
</feature>
<evidence type="ECO:0000313" key="5">
    <source>
        <dbReference type="EMBL" id="KGB33287.1"/>
    </source>
</evidence>
<dbReference type="InterPro" id="IPR001107">
    <property type="entry name" value="Band_7"/>
</dbReference>
<proteinExistence type="inferred from homology"/>
<dbReference type="Gene3D" id="1.10.238.10">
    <property type="entry name" value="EF-hand"/>
    <property type="match status" value="3"/>
</dbReference>
<dbReference type="GO" id="GO:0005509">
    <property type="term" value="F:calcium ion binding"/>
    <property type="evidence" value="ECO:0007669"/>
    <property type="project" value="InterPro"/>
</dbReference>
<dbReference type="SUPFAM" id="SSF47473">
    <property type="entry name" value="EF-hand"/>
    <property type="match status" value="2"/>
</dbReference>
<dbReference type="FunFam" id="3.30.479.30:FF:000004">
    <property type="entry name" value="Putative membrane protease family, stomatin"/>
    <property type="match status" value="1"/>
</dbReference>
<evidence type="ECO:0000256" key="2">
    <source>
        <dbReference type="ARBA" id="ARBA00022837"/>
    </source>
</evidence>
<feature type="transmembrane region" description="Helical" evidence="3">
    <location>
        <begin position="33"/>
        <end position="60"/>
    </location>
</feature>
<sequence>MASRELSTVEIVNIEQSNERNREPRWEPDEEGIGAGGVILFILITILFICTFPITIFFAIRTVKTYERAIILRFGRLKRSGGKYVLGAGLQFVMPCADQMIRIDLRTKTVNIPPQEILTSDAVTVGVDAVVFMRVIEPAAALLRVENAAKSAELLAVTALRSVLGTYELSQLLTNRDQIDSKLAILLDQATGEWGIKVERVEIKDVSLPQEMQRAMAAEAQAVRASKAKVIAAQGELEASSTLRKAAEEMARSPTALQLRYLQTLATIATEQNSTIVFPLPIELLQSFLSKKQSILQIVSCLSDFENINVKFDNYLRPDEPDLHMLDDSNYQGHEHYDDFGQHYSEYDHDLVTGSHEYSQKFKELDPEEAKLQLGKLFHKIDIDNDLKIDKEDSLDLEASKPRFKEYDANGDGQVAWSEYTNKIYGYTAQELEDFRKDSKNDTKLFIQSLDEEKLKFDSADQDKTGYLNETEFVAFEHPHNYRHMAPYELKHTLRDFDKDKDGFINELEYLGDDKMNKDALIIERENFKNYDINSDGKLDPSEMALWVTPGFDKTATDETEHLFNETDKDKDGLLTKEEVLDQHDLWVGSQATDYGRHLENLPKDEL</sequence>
<dbReference type="STRING" id="6185.A0A094ZHD4"/>
<dbReference type="PROSITE" id="PS50222">
    <property type="entry name" value="EF_HAND_2"/>
    <property type="match status" value="2"/>
</dbReference>